<evidence type="ECO:0000313" key="1">
    <source>
        <dbReference type="Ensembl" id="ENSECAP00000044473.2"/>
    </source>
</evidence>
<dbReference type="Proteomes" id="UP000002281">
    <property type="component" value="Chromosome 10"/>
</dbReference>
<organism evidence="1 2">
    <name type="scientific">Equus caballus</name>
    <name type="common">Horse</name>
    <dbReference type="NCBI Taxonomy" id="9796"/>
    <lineage>
        <taxon>Eukaryota</taxon>
        <taxon>Metazoa</taxon>
        <taxon>Chordata</taxon>
        <taxon>Craniata</taxon>
        <taxon>Vertebrata</taxon>
        <taxon>Euteleostomi</taxon>
        <taxon>Mammalia</taxon>
        <taxon>Eutheria</taxon>
        <taxon>Laurasiatheria</taxon>
        <taxon>Perissodactyla</taxon>
        <taxon>Equidae</taxon>
        <taxon>Equus</taxon>
    </lineage>
</organism>
<reference evidence="1" key="2">
    <citation type="submission" date="2025-08" db="UniProtKB">
        <authorList>
            <consortium name="Ensembl"/>
        </authorList>
    </citation>
    <scope>IDENTIFICATION</scope>
    <source>
        <strain evidence="1">Thoroughbred</strain>
    </source>
</reference>
<accession>A0A3Q2LQF2</accession>
<keyword evidence="2" id="KW-1185">Reference proteome</keyword>
<name>A0A3Q2LQF2_HORSE</name>
<reference evidence="1 2" key="1">
    <citation type="journal article" date="2009" name="Science">
        <title>Genome sequence, comparative analysis, and population genetics of the domestic horse.</title>
        <authorList>
            <consortium name="Broad Institute Genome Sequencing Platform"/>
            <consortium name="Broad Institute Whole Genome Assembly Team"/>
            <person name="Wade C.M."/>
            <person name="Giulotto E."/>
            <person name="Sigurdsson S."/>
            <person name="Zoli M."/>
            <person name="Gnerre S."/>
            <person name="Imsland F."/>
            <person name="Lear T.L."/>
            <person name="Adelson D.L."/>
            <person name="Bailey E."/>
            <person name="Bellone R.R."/>
            <person name="Bloecker H."/>
            <person name="Distl O."/>
            <person name="Edgar R.C."/>
            <person name="Garber M."/>
            <person name="Leeb T."/>
            <person name="Mauceli E."/>
            <person name="MacLeod J.N."/>
            <person name="Penedo M.C.T."/>
            <person name="Raison J.M."/>
            <person name="Sharpe T."/>
            <person name="Vogel J."/>
            <person name="Andersson L."/>
            <person name="Antczak D.F."/>
            <person name="Biagi T."/>
            <person name="Binns M.M."/>
            <person name="Chowdhary B.P."/>
            <person name="Coleman S.J."/>
            <person name="Della Valle G."/>
            <person name="Fryc S."/>
            <person name="Guerin G."/>
            <person name="Hasegawa T."/>
            <person name="Hill E.W."/>
            <person name="Jurka J."/>
            <person name="Kiialainen A."/>
            <person name="Lindgren G."/>
            <person name="Liu J."/>
            <person name="Magnani E."/>
            <person name="Mickelson J.R."/>
            <person name="Murray J."/>
            <person name="Nergadze S.G."/>
            <person name="Onofrio R."/>
            <person name="Pedroni S."/>
            <person name="Piras M.F."/>
            <person name="Raudsepp T."/>
            <person name="Rocchi M."/>
            <person name="Roeed K.H."/>
            <person name="Ryder O.A."/>
            <person name="Searle S."/>
            <person name="Skow L."/>
            <person name="Swinburne J.E."/>
            <person name="Syvaenen A.C."/>
            <person name="Tozaki T."/>
            <person name="Valberg S.J."/>
            <person name="Vaudin M."/>
            <person name="White J.R."/>
            <person name="Zody M.C."/>
            <person name="Lander E.S."/>
            <person name="Lindblad-Toh K."/>
        </authorList>
    </citation>
    <scope>NUCLEOTIDE SEQUENCE [LARGE SCALE GENOMIC DNA]</scope>
    <source>
        <strain evidence="1 2">Thoroughbred</strain>
    </source>
</reference>
<protein>
    <submittedName>
        <fullName evidence="1">Uncharacterized protein</fullName>
    </submittedName>
</protein>
<evidence type="ECO:0000313" key="2">
    <source>
        <dbReference type="Proteomes" id="UP000002281"/>
    </source>
</evidence>
<dbReference type="Ensembl" id="ENSECAT00000062651.2">
    <property type="protein sequence ID" value="ENSECAP00000044473.2"/>
    <property type="gene ID" value="ENSECAG00000032940.2"/>
</dbReference>
<dbReference type="AlphaFoldDB" id="A0A3Q2LQF2"/>
<dbReference type="InParanoid" id="A0A3Q2LQF2"/>
<sequence length="155" mass="16978">MPCLLETEGREQKGCWEGAACRGFPDTFPWTPSLFPHVPSLGLEPCKDLRWPGLGLWASVSPFCNRLGLSLGPMLTDSTSISVIFQKAFQKCTSRFCVIRSNSAPRSSGSMAKRPLVKRELAVTPGGGEEHQGACAPRRTPAQWRWSAGMAGWRV</sequence>
<reference evidence="1" key="3">
    <citation type="submission" date="2025-09" db="UniProtKB">
        <authorList>
            <consortium name="Ensembl"/>
        </authorList>
    </citation>
    <scope>IDENTIFICATION</scope>
    <source>
        <strain evidence="1">Thoroughbred</strain>
    </source>
</reference>
<dbReference type="Bgee" id="ENSECAG00000032940">
    <property type="expression patterns" value="Expressed in retina and 23 other cell types or tissues"/>
</dbReference>
<dbReference type="PaxDb" id="9796-ENSECAP00000044473"/>
<dbReference type="GeneTree" id="ENSGT00990000204044"/>
<proteinExistence type="predicted"/>